<protein>
    <submittedName>
        <fullName evidence="4">Fibronectin type-III domain-containing protein</fullName>
    </submittedName>
</protein>
<dbReference type="InterPro" id="IPR003961">
    <property type="entry name" value="FN3_dom"/>
</dbReference>
<keyword evidence="3" id="KW-1185">Reference proteome</keyword>
<evidence type="ECO:0000313" key="3">
    <source>
        <dbReference type="Proteomes" id="UP000050640"/>
    </source>
</evidence>
<evidence type="ECO:0000313" key="4">
    <source>
        <dbReference type="WBParaSite" id="EEL_0000098301-mRNA-1"/>
    </source>
</evidence>
<dbReference type="PROSITE" id="PS50853">
    <property type="entry name" value="FN3"/>
    <property type="match status" value="1"/>
</dbReference>
<accession>A0A158Q6Z4</accession>
<dbReference type="PANTHER" id="PTHR13817">
    <property type="entry name" value="TITIN"/>
    <property type="match status" value="1"/>
</dbReference>
<dbReference type="CDD" id="cd00063">
    <property type="entry name" value="FN3"/>
    <property type="match status" value="1"/>
</dbReference>
<name>A0A158Q6Z4_9BILA</name>
<dbReference type="InterPro" id="IPR036116">
    <property type="entry name" value="FN3_sf"/>
</dbReference>
<dbReference type="Gene3D" id="2.60.40.10">
    <property type="entry name" value="Immunoglobulins"/>
    <property type="match status" value="2"/>
</dbReference>
<evidence type="ECO:0000256" key="1">
    <source>
        <dbReference type="ARBA" id="ARBA00022737"/>
    </source>
</evidence>
<dbReference type="WBParaSite" id="EEL_0000098301-mRNA-1">
    <property type="protein sequence ID" value="EEL_0000098301-mRNA-1"/>
    <property type="gene ID" value="EEL_0000098301"/>
</dbReference>
<dbReference type="Pfam" id="PF00041">
    <property type="entry name" value="fn3"/>
    <property type="match status" value="1"/>
</dbReference>
<organism evidence="3 4">
    <name type="scientific">Elaeophora elaphi</name>
    <dbReference type="NCBI Taxonomy" id="1147741"/>
    <lineage>
        <taxon>Eukaryota</taxon>
        <taxon>Metazoa</taxon>
        <taxon>Ecdysozoa</taxon>
        <taxon>Nematoda</taxon>
        <taxon>Chromadorea</taxon>
        <taxon>Rhabditida</taxon>
        <taxon>Spirurina</taxon>
        <taxon>Spiruromorpha</taxon>
        <taxon>Filarioidea</taxon>
        <taxon>Onchocercidae</taxon>
        <taxon>Elaeophora</taxon>
    </lineage>
</organism>
<dbReference type="PANTHER" id="PTHR13817:SF173">
    <property type="entry name" value="FRAZZLED"/>
    <property type="match status" value="1"/>
</dbReference>
<dbReference type="InterPro" id="IPR013783">
    <property type="entry name" value="Ig-like_fold"/>
</dbReference>
<keyword evidence="1" id="KW-0677">Repeat</keyword>
<proteinExistence type="predicted"/>
<dbReference type="SUPFAM" id="SSF48726">
    <property type="entry name" value="Immunoglobulin"/>
    <property type="match status" value="1"/>
</dbReference>
<reference evidence="4" key="1">
    <citation type="submission" date="2016-04" db="UniProtKB">
        <authorList>
            <consortium name="WormBaseParasite"/>
        </authorList>
    </citation>
    <scope>IDENTIFICATION</scope>
</reference>
<feature type="domain" description="Fibronectin type-III" evidence="2">
    <location>
        <begin position="191"/>
        <end position="285"/>
    </location>
</feature>
<dbReference type="Proteomes" id="UP000050640">
    <property type="component" value="Unplaced"/>
</dbReference>
<dbReference type="SMART" id="SM00060">
    <property type="entry name" value="FN3"/>
    <property type="match status" value="1"/>
</dbReference>
<dbReference type="InterPro" id="IPR036179">
    <property type="entry name" value="Ig-like_dom_sf"/>
</dbReference>
<sequence length="478" mass="54263">MSKRLLLLPVEGFVSEIAVNELGISMVAFTKDLLVSNVQQSDQGLYQCILSNAVGERSTFIGLVVEAEIDSVITNLDVTVDHENAQFNLKWHLPQTMDYLEADHAMFLLNYYLSDGDYQLSGGSANNVPLRNAHCTSDNWCIAKCCSSNYIFFPRRNYTFQMSFFKTDAIGKITPLSEHVTALSWDGVSEKAMELTLSRTSDETMEISWEQPSINVTNGVIQKYVVEYYKDSESIREVKRRDVLPNSTFCILTGIKAEVIYRFRVIPVTRRGLPSDIYLKSSSNFTFIGHLVESVNKNFFLDIGSLPIHIEQKGTSIIISWEEARKTSNFTSQDPENQAVLIRYAPSDISPLREKAEEGLLINGAMNLTEKFDMSRTYQFCSRLYDGLLYGPDFCRTYRLPPAVFADVFSGLSSGNGLPRPVLCHHRKECRCEPSYEFGDAMRVTWDWPIDDHSADEFIVHYTLSDSIFPEDDRLVIT</sequence>
<dbReference type="AlphaFoldDB" id="A0A158Q6Z4"/>
<dbReference type="STRING" id="1147741.A0A158Q6Z4"/>
<dbReference type="SUPFAM" id="SSF49265">
    <property type="entry name" value="Fibronectin type III"/>
    <property type="match status" value="1"/>
</dbReference>
<dbReference type="InterPro" id="IPR050964">
    <property type="entry name" value="Striated_Muscle_Regulatory"/>
</dbReference>
<evidence type="ECO:0000259" key="2">
    <source>
        <dbReference type="PROSITE" id="PS50853"/>
    </source>
</evidence>